<dbReference type="EMBL" id="RDQH01000334">
    <property type="protein sequence ID" value="RXH92139.1"/>
    <property type="molecule type" value="Genomic_DNA"/>
</dbReference>
<gene>
    <name evidence="1" type="ORF">DVH24_021162</name>
</gene>
<name>A0A498J8M9_MALDO</name>
<accession>A0A498J8M9</accession>
<dbReference type="AlphaFoldDB" id="A0A498J8M9"/>
<reference evidence="1 2" key="1">
    <citation type="submission" date="2018-10" db="EMBL/GenBank/DDBJ databases">
        <title>A high-quality apple genome assembly.</title>
        <authorList>
            <person name="Hu J."/>
        </authorList>
    </citation>
    <scope>NUCLEOTIDE SEQUENCE [LARGE SCALE GENOMIC DNA]</scope>
    <source>
        <strain evidence="2">cv. HFTH1</strain>
        <tissue evidence="1">Young leaf</tissue>
    </source>
</reference>
<protein>
    <submittedName>
        <fullName evidence="1">Uncharacterized protein</fullName>
    </submittedName>
</protein>
<comment type="caution">
    <text evidence="1">The sequence shown here is derived from an EMBL/GenBank/DDBJ whole genome shotgun (WGS) entry which is preliminary data.</text>
</comment>
<keyword evidence="2" id="KW-1185">Reference proteome</keyword>
<evidence type="ECO:0000313" key="1">
    <source>
        <dbReference type="EMBL" id="RXH92139.1"/>
    </source>
</evidence>
<evidence type="ECO:0000313" key="2">
    <source>
        <dbReference type="Proteomes" id="UP000290289"/>
    </source>
</evidence>
<proteinExistence type="predicted"/>
<organism evidence="1 2">
    <name type="scientific">Malus domestica</name>
    <name type="common">Apple</name>
    <name type="synonym">Pyrus malus</name>
    <dbReference type="NCBI Taxonomy" id="3750"/>
    <lineage>
        <taxon>Eukaryota</taxon>
        <taxon>Viridiplantae</taxon>
        <taxon>Streptophyta</taxon>
        <taxon>Embryophyta</taxon>
        <taxon>Tracheophyta</taxon>
        <taxon>Spermatophyta</taxon>
        <taxon>Magnoliopsida</taxon>
        <taxon>eudicotyledons</taxon>
        <taxon>Gunneridae</taxon>
        <taxon>Pentapetalae</taxon>
        <taxon>rosids</taxon>
        <taxon>fabids</taxon>
        <taxon>Rosales</taxon>
        <taxon>Rosaceae</taxon>
        <taxon>Amygdaloideae</taxon>
        <taxon>Maleae</taxon>
        <taxon>Malus</taxon>
    </lineage>
</organism>
<sequence length="84" mass="10126">MRKSFKKANIYNQIPHQEIRPIQRLWVLNTRFKSVRLRCKPCWKQPYLIAKIHPNSRANIKNSTTEFKRTLNKYQHHTVPTVAL</sequence>
<dbReference type="Proteomes" id="UP000290289">
    <property type="component" value="Chromosome 8"/>
</dbReference>